<accession>A0A9N8VSY2</accession>
<keyword evidence="2" id="KW-1133">Transmembrane helix</keyword>
<dbReference type="AlphaFoldDB" id="A0A9N8VSY2"/>
<evidence type="ECO:0000256" key="2">
    <source>
        <dbReference type="SAM" id="Phobius"/>
    </source>
</evidence>
<feature type="transmembrane region" description="Helical" evidence="2">
    <location>
        <begin position="33"/>
        <end position="56"/>
    </location>
</feature>
<dbReference type="OrthoDB" id="2449670at2759"/>
<feature type="region of interest" description="Disordered" evidence="1">
    <location>
        <begin position="88"/>
        <end position="109"/>
    </location>
</feature>
<sequence>MKLSIVFSPVVLLLAPFILVVMASFTTVAVVTSALAIIVLWVRLGFLIAEFSGGVVMDIASWGMRKWVKVEDETKVKVSKIKVVDKKRNSKDYSSYHQQKQHSYLKKQQQQQRKQKGMYPIATTKVNKLSVDFDEKTLLKERDNYELHNGEFYTKRPQGRRAKSLANSKEGVIALDPGMRTLDLSGQAMEWAKVISAKFIGFAMRPGEEDCHRALPISSATSAEKVSFLISK</sequence>
<keyword evidence="4" id="KW-1185">Reference proteome</keyword>
<comment type="caution">
    <text evidence="3">The sequence shown here is derived from an EMBL/GenBank/DDBJ whole genome shotgun (WGS) entry which is preliminary data.</text>
</comment>
<organism evidence="3 4">
    <name type="scientific">Ambispora gerdemannii</name>
    <dbReference type="NCBI Taxonomy" id="144530"/>
    <lineage>
        <taxon>Eukaryota</taxon>
        <taxon>Fungi</taxon>
        <taxon>Fungi incertae sedis</taxon>
        <taxon>Mucoromycota</taxon>
        <taxon>Glomeromycotina</taxon>
        <taxon>Glomeromycetes</taxon>
        <taxon>Archaeosporales</taxon>
        <taxon>Ambisporaceae</taxon>
        <taxon>Ambispora</taxon>
    </lineage>
</organism>
<proteinExistence type="predicted"/>
<name>A0A9N8VSY2_9GLOM</name>
<dbReference type="EMBL" id="CAJVPL010000194">
    <property type="protein sequence ID" value="CAG8463209.1"/>
    <property type="molecule type" value="Genomic_DNA"/>
</dbReference>
<evidence type="ECO:0000313" key="4">
    <source>
        <dbReference type="Proteomes" id="UP000789831"/>
    </source>
</evidence>
<keyword evidence="2" id="KW-0472">Membrane</keyword>
<keyword evidence="2" id="KW-0812">Transmembrane</keyword>
<protein>
    <submittedName>
        <fullName evidence="3">9968_t:CDS:1</fullName>
    </submittedName>
</protein>
<evidence type="ECO:0000256" key="1">
    <source>
        <dbReference type="SAM" id="MobiDB-lite"/>
    </source>
</evidence>
<dbReference type="Proteomes" id="UP000789831">
    <property type="component" value="Unassembled WGS sequence"/>
</dbReference>
<reference evidence="3" key="1">
    <citation type="submission" date="2021-06" db="EMBL/GenBank/DDBJ databases">
        <authorList>
            <person name="Kallberg Y."/>
            <person name="Tangrot J."/>
            <person name="Rosling A."/>
        </authorList>
    </citation>
    <scope>NUCLEOTIDE SEQUENCE</scope>
    <source>
        <strain evidence="3">MT106</strain>
    </source>
</reference>
<evidence type="ECO:0000313" key="3">
    <source>
        <dbReference type="EMBL" id="CAG8463209.1"/>
    </source>
</evidence>
<gene>
    <name evidence="3" type="ORF">AGERDE_LOCUS2362</name>
</gene>